<dbReference type="Proteomes" id="UP000501168">
    <property type="component" value="Chromosome"/>
</dbReference>
<evidence type="ECO:0000256" key="5">
    <source>
        <dbReference type="ARBA" id="ARBA00022597"/>
    </source>
</evidence>
<dbReference type="GO" id="GO:0009401">
    <property type="term" value="P:phosphoenolpyruvate-dependent sugar phosphotransferase system"/>
    <property type="evidence" value="ECO:0007669"/>
    <property type="project" value="UniProtKB-KW"/>
</dbReference>
<evidence type="ECO:0000256" key="10">
    <source>
        <dbReference type="ARBA" id="ARBA00023136"/>
    </source>
</evidence>
<accession>A0A6G9IE36</accession>
<evidence type="ECO:0000256" key="1">
    <source>
        <dbReference type="ARBA" id="ARBA00004429"/>
    </source>
</evidence>
<keyword evidence="8 12" id="KW-0812">Transmembrane</keyword>
<feature type="domain" description="PTS EIIC type-2" evidence="14">
    <location>
        <begin position="134"/>
        <end position="469"/>
    </location>
</feature>
<dbReference type="CDD" id="cd05569">
    <property type="entry name" value="PTS_IIB_fructose"/>
    <property type="match status" value="1"/>
</dbReference>
<dbReference type="AlphaFoldDB" id="A0A6G9IE36"/>
<feature type="transmembrane region" description="Helical" evidence="12">
    <location>
        <begin position="145"/>
        <end position="164"/>
    </location>
</feature>
<evidence type="ECO:0000259" key="13">
    <source>
        <dbReference type="PROSITE" id="PS51099"/>
    </source>
</evidence>
<dbReference type="InterPro" id="IPR036095">
    <property type="entry name" value="PTS_EIIB-like_sf"/>
</dbReference>
<feature type="transmembrane region" description="Helical" evidence="12">
    <location>
        <begin position="441"/>
        <end position="459"/>
    </location>
</feature>
<evidence type="ECO:0000256" key="9">
    <source>
        <dbReference type="ARBA" id="ARBA00022989"/>
    </source>
</evidence>
<organism evidence="15 16">
    <name type="scientific">Zophobihabitans entericus</name>
    <dbReference type="NCBI Taxonomy" id="1635327"/>
    <lineage>
        <taxon>Bacteria</taxon>
        <taxon>Pseudomonadati</taxon>
        <taxon>Pseudomonadota</taxon>
        <taxon>Gammaproteobacteria</taxon>
        <taxon>Orbales</taxon>
        <taxon>Orbaceae</taxon>
        <taxon>Zophobihabitans</taxon>
    </lineage>
</organism>
<gene>
    <name evidence="15" type="ORF">IPMB12_09250</name>
</gene>
<dbReference type="InterPro" id="IPR003353">
    <property type="entry name" value="PTS_IIB_fruc"/>
</dbReference>
<evidence type="ECO:0000256" key="4">
    <source>
        <dbReference type="ARBA" id="ARBA00022553"/>
    </source>
</evidence>
<evidence type="ECO:0000256" key="7">
    <source>
        <dbReference type="ARBA" id="ARBA00022683"/>
    </source>
</evidence>
<dbReference type="InterPro" id="IPR050864">
    <property type="entry name" value="Bacterial_PTS_Sugar_Transport"/>
</dbReference>
<reference evidence="15 16" key="1">
    <citation type="submission" date="2020-03" db="EMBL/GenBank/DDBJ databases">
        <title>Complete genome sequence of Orbus sp. IPMB12 (BCRC 80908).</title>
        <authorList>
            <person name="Lo W.-S."/>
            <person name="Chang T.-H."/>
            <person name="Kuo C.-H."/>
        </authorList>
    </citation>
    <scope>NUCLEOTIDE SEQUENCE [LARGE SCALE GENOMIC DNA]</scope>
    <source>
        <strain evidence="15 16">IPMB12</strain>
    </source>
</reference>
<evidence type="ECO:0000256" key="2">
    <source>
        <dbReference type="ARBA" id="ARBA00022448"/>
    </source>
</evidence>
<dbReference type="InterPro" id="IPR013011">
    <property type="entry name" value="PTS_EIIB_2"/>
</dbReference>
<dbReference type="InterPro" id="IPR006327">
    <property type="entry name" value="PTS_IIC_fruc"/>
</dbReference>
<feature type="transmembrane region" description="Helical" evidence="12">
    <location>
        <begin position="300"/>
        <end position="318"/>
    </location>
</feature>
<dbReference type="GO" id="GO:0022877">
    <property type="term" value="F:protein-N(PI)-phosphohistidine-fructose phosphotransferase system transporter activity"/>
    <property type="evidence" value="ECO:0007669"/>
    <property type="project" value="InterPro"/>
</dbReference>
<proteinExistence type="predicted"/>
<evidence type="ECO:0000256" key="12">
    <source>
        <dbReference type="SAM" id="Phobius"/>
    </source>
</evidence>
<feature type="region of interest" description="Disordered" evidence="11">
    <location>
        <begin position="106"/>
        <end position="125"/>
    </location>
</feature>
<keyword evidence="6" id="KW-0808">Transferase</keyword>
<keyword evidence="5" id="KW-0762">Sugar transport</keyword>
<keyword evidence="9 12" id="KW-1133">Transmembrane helix</keyword>
<dbReference type="EMBL" id="CP050253">
    <property type="protein sequence ID" value="QIQ21850.1"/>
    <property type="molecule type" value="Genomic_DNA"/>
</dbReference>
<dbReference type="Gene3D" id="3.40.50.2300">
    <property type="match status" value="1"/>
</dbReference>
<dbReference type="PROSITE" id="PS51104">
    <property type="entry name" value="PTS_EIIC_TYPE_2"/>
    <property type="match status" value="1"/>
</dbReference>
<evidence type="ECO:0000313" key="15">
    <source>
        <dbReference type="EMBL" id="QIQ21850.1"/>
    </source>
</evidence>
<dbReference type="SUPFAM" id="SSF52794">
    <property type="entry name" value="PTS system IIB component-like"/>
    <property type="match status" value="1"/>
</dbReference>
<keyword evidence="7" id="KW-0598">Phosphotransferase system</keyword>
<evidence type="ECO:0000256" key="8">
    <source>
        <dbReference type="ARBA" id="ARBA00022692"/>
    </source>
</evidence>
<keyword evidence="4" id="KW-0597">Phosphoprotein</keyword>
<feature type="compositionally biased region" description="Polar residues" evidence="11">
    <location>
        <begin position="108"/>
        <end position="125"/>
    </location>
</feature>
<sequence length="477" mass="49891">MKKILAVTGCPTGIAHTYMAEEALKTAAKKLGVEIKVETNGAGGVDNAITEQDISEAVGVIIAADKDVNPDRFNGKPVIEVPVKDGIHKAGALVEQILSGNVPVRKGQASQTSSSAKSDEVQSVQPTESIGRQIYKHLMSGVSNMLPFVVAGGVLIALSFLWGIYSADPTNEQYNAFAALLMKIGGQAFGIMVPVFTAFIAASIAGRPGMVAGFVGGLVANATGAGFLGGIIAGFAAGYLMLYVKKMLDHLPRQFEGLKSIFIMPLIGVFVIGAFMFLLGEPIASINEGMKSWLSSLQTANPILLGIVIGAMCSFDFGGPVNKAAYVTGVMLLGEGNFYFMAGVSAACIVPPFVIAFSTTIFRGKCFTDDERAAGLVNYVLGSTHITEGAIPFAAKDPLRVIPIMMFSSAIASVLTFLSGIQVPAPHGGFLVLPLVNKPLMWVLCIFAGALVGAILLGLTRLSEKRKNKGPVAEQAG</sequence>
<evidence type="ECO:0000256" key="11">
    <source>
        <dbReference type="SAM" id="MobiDB-lite"/>
    </source>
</evidence>
<dbReference type="InterPro" id="IPR003501">
    <property type="entry name" value="PTS_EIIB_2/3"/>
</dbReference>
<dbReference type="PROSITE" id="PS51099">
    <property type="entry name" value="PTS_EIIB_TYPE_2"/>
    <property type="match status" value="1"/>
</dbReference>
<dbReference type="PANTHER" id="PTHR30505:SF28">
    <property type="entry name" value="PTS SYSTEM 2-O-ALPHA-MANNOSYL-D-GLYCERATE-SPECIFIC EIIABC COMPONENT"/>
    <property type="match status" value="1"/>
</dbReference>
<dbReference type="FunFam" id="3.40.50.2300:FF:000014">
    <property type="entry name" value="PTS system fructose-like transporter subunit IIB"/>
    <property type="match status" value="1"/>
</dbReference>
<protein>
    <submittedName>
        <fullName evidence="15">PTS transporter subunit EIIC</fullName>
    </submittedName>
</protein>
<feature type="transmembrane region" description="Helical" evidence="12">
    <location>
        <begin position="184"/>
        <end position="206"/>
    </location>
</feature>
<dbReference type="InterPro" id="IPR003352">
    <property type="entry name" value="PTS_EIIC"/>
</dbReference>
<evidence type="ECO:0000256" key="3">
    <source>
        <dbReference type="ARBA" id="ARBA00022475"/>
    </source>
</evidence>
<dbReference type="GO" id="GO:0090563">
    <property type="term" value="F:protein-phosphocysteine-sugar phosphotransferase activity"/>
    <property type="evidence" value="ECO:0007669"/>
    <property type="project" value="TreeGrafter"/>
</dbReference>
<name>A0A6G9IE36_9GAMM</name>
<keyword evidence="3" id="KW-1003">Cell membrane</keyword>
<feature type="domain" description="PTS EIIB type-2" evidence="13">
    <location>
        <begin position="2"/>
        <end position="99"/>
    </location>
</feature>
<keyword evidence="2" id="KW-0813">Transport</keyword>
<dbReference type="Pfam" id="PF02302">
    <property type="entry name" value="PTS_IIB"/>
    <property type="match status" value="1"/>
</dbReference>
<dbReference type="KEGG" id="orb:IPMB12_09250"/>
<dbReference type="InParanoid" id="A0A6G9IE36"/>
<feature type="transmembrane region" description="Helical" evidence="12">
    <location>
        <begin position="401"/>
        <end position="421"/>
    </location>
</feature>
<dbReference type="Pfam" id="PF02378">
    <property type="entry name" value="PTS_EIIC"/>
    <property type="match status" value="1"/>
</dbReference>
<dbReference type="GO" id="GO:0005886">
    <property type="term" value="C:plasma membrane"/>
    <property type="evidence" value="ECO:0007669"/>
    <property type="project" value="UniProtKB-SubCell"/>
</dbReference>
<dbReference type="NCBIfam" id="TIGR01427">
    <property type="entry name" value="PTS_IIC_fructo"/>
    <property type="match status" value="1"/>
</dbReference>
<keyword evidence="16" id="KW-1185">Reference proteome</keyword>
<dbReference type="PANTHER" id="PTHR30505">
    <property type="entry name" value="FRUCTOSE-LIKE PERMEASE"/>
    <property type="match status" value="1"/>
</dbReference>
<dbReference type="FunCoup" id="A0A6G9IE36">
    <property type="interactions" value="110"/>
</dbReference>
<dbReference type="GO" id="GO:0005351">
    <property type="term" value="F:carbohydrate:proton symporter activity"/>
    <property type="evidence" value="ECO:0007669"/>
    <property type="project" value="InterPro"/>
</dbReference>
<dbReference type="NCBIfam" id="TIGR00829">
    <property type="entry name" value="FRU"/>
    <property type="match status" value="1"/>
</dbReference>
<feature type="transmembrane region" description="Helical" evidence="12">
    <location>
        <begin position="261"/>
        <end position="279"/>
    </location>
</feature>
<dbReference type="RefSeq" id="WP_166917064.1">
    <property type="nucleotide sequence ID" value="NZ_CP050253.1"/>
</dbReference>
<evidence type="ECO:0000259" key="14">
    <source>
        <dbReference type="PROSITE" id="PS51104"/>
    </source>
</evidence>
<evidence type="ECO:0000313" key="16">
    <source>
        <dbReference type="Proteomes" id="UP000501168"/>
    </source>
</evidence>
<feature type="transmembrane region" description="Helical" evidence="12">
    <location>
        <begin position="218"/>
        <end position="241"/>
    </location>
</feature>
<dbReference type="InterPro" id="IPR013014">
    <property type="entry name" value="PTS_EIIC_2"/>
</dbReference>
<comment type="subcellular location">
    <subcellularLocation>
        <location evidence="1">Cell inner membrane</location>
        <topology evidence="1">Multi-pass membrane protein</topology>
    </subcellularLocation>
</comment>
<feature type="transmembrane region" description="Helical" evidence="12">
    <location>
        <begin position="338"/>
        <end position="362"/>
    </location>
</feature>
<evidence type="ECO:0000256" key="6">
    <source>
        <dbReference type="ARBA" id="ARBA00022679"/>
    </source>
</evidence>
<keyword evidence="10 12" id="KW-0472">Membrane</keyword>